<dbReference type="PANTHER" id="PTHR43730">
    <property type="entry name" value="BETA-MANNOSIDASE"/>
    <property type="match status" value="1"/>
</dbReference>
<evidence type="ECO:0000256" key="12">
    <source>
        <dbReference type="ARBA" id="ARBA00041614"/>
    </source>
</evidence>
<dbReference type="InterPro" id="IPR036156">
    <property type="entry name" value="Beta-gal/glucu_dom_sf"/>
</dbReference>
<dbReference type="EMBL" id="CP058561">
    <property type="protein sequence ID" value="QUH28340.1"/>
    <property type="molecule type" value="Genomic_DNA"/>
</dbReference>
<dbReference type="SUPFAM" id="SSF49785">
    <property type="entry name" value="Galactose-binding domain-like"/>
    <property type="match status" value="1"/>
</dbReference>
<dbReference type="GO" id="GO:0004567">
    <property type="term" value="F:beta-mannosidase activity"/>
    <property type="evidence" value="ECO:0007669"/>
    <property type="project" value="UniProtKB-EC"/>
</dbReference>
<name>A0A8J8M904_9FIRM</name>
<sequence length="819" mass="96354">MLTIDLNGKWKMKRTTDADWIEARVPGSVCSDLLNAGMISDPFYRDNEDEALELANDDYEYYREFYVDDAIAAMDWVELSCDGLDTLAEVYINDVKIADTNNMHRTYKFDLKHILQKGINHIRILFRSPLRYMAEKQEQNPLWGEPEGITGYAHIRKAHYMLGWDWGPQIPDAGIWRSISINGYRYSRLEDVYITQIHSDEKVQLDIRVQHEKKQSIELTVETVVRTPDDKKIMEHMIVEKEENHVFLDIDNPELWWPNGYGSQPLYEVEILLKQDEKILDSRTMKIGLRTLTVRRQEDEWGESFEFNVNGVSIFAMGANYIPEDNLLSRCNIEKTETLIKECIEANFNCIRVWGGGIFAEDYFYELCDKYGLIVWQDLMFACAVYEMNEEFTENIKMETIDNMKRLRHHPCLGLWCGNNEMEWGWVEWNFPKTSKLRTDYIKQFEIILPEIAEKVDPNTFYWVASPSSGGGFQDPNNDNIGDVHYWAVWHKLLPFTDYRNHYFRFCSEFGFQSFPCLKTVKEFTIPEDRNIFSYIMEKHQKDGDANGKILYYLSDTFKYPKDFDSLLYTSQLLQAEAIKYGVEHWRRNRGRCMGAIYWQLNDCWPVASWSSIDWYGRWKALHYYAKRFFAPILLSAHEENSSVKLYVTNETMDSAQGHIIWRLRNNSSDILEEGKIHFEIESLTAQLCSTHDFEEILTDKLVRRETYFEYFLYVNGDYVGSGSSLFVKPKHFNFMEPEICALVEECQESIIIQLSSKAYAKGIELDLEDMDCVFSDNYFDLSAGDTRTIEVKKERLSKKITVDEFRDKLKIRSIFDIT</sequence>
<feature type="domain" description="Glycoside hydrolase family 2 immunoglobulin-like beta-sandwich" evidence="13">
    <location>
        <begin position="188"/>
        <end position="290"/>
    </location>
</feature>
<evidence type="ECO:0000256" key="6">
    <source>
        <dbReference type="ARBA" id="ARBA00022525"/>
    </source>
</evidence>
<dbReference type="PANTHER" id="PTHR43730:SF1">
    <property type="entry name" value="BETA-MANNOSIDASE"/>
    <property type="match status" value="1"/>
</dbReference>
<evidence type="ECO:0000259" key="15">
    <source>
        <dbReference type="Pfam" id="PF17786"/>
    </source>
</evidence>
<dbReference type="InterPro" id="IPR017853">
    <property type="entry name" value="GH"/>
</dbReference>
<comment type="subcellular location">
    <subcellularLocation>
        <location evidence="2">Secreted</location>
    </subcellularLocation>
</comment>
<feature type="domain" description="Beta-mannosidase-like galactose-binding" evidence="16">
    <location>
        <begin position="10"/>
        <end position="177"/>
    </location>
</feature>
<keyword evidence="6" id="KW-0964">Secreted</keyword>
<dbReference type="Pfam" id="PF17786">
    <property type="entry name" value="Mannosidase_ig"/>
    <property type="match status" value="1"/>
</dbReference>
<protein>
    <recommendedName>
        <fullName evidence="11">Beta-mannosidase B</fullName>
        <ecNumber evidence="5">3.2.1.25</ecNumber>
    </recommendedName>
    <alternativeName>
        <fullName evidence="12">Mannanase B</fullName>
    </alternativeName>
</protein>
<dbReference type="InterPro" id="IPR050887">
    <property type="entry name" value="Beta-mannosidase_GH2"/>
</dbReference>
<comment type="subunit">
    <text evidence="4">Homodimer.</text>
</comment>
<evidence type="ECO:0000259" key="16">
    <source>
        <dbReference type="Pfam" id="PF22666"/>
    </source>
</evidence>
<dbReference type="InterPro" id="IPR008979">
    <property type="entry name" value="Galactose-bd-like_sf"/>
</dbReference>
<dbReference type="Pfam" id="PF17753">
    <property type="entry name" value="Ig_mannosidase"/>
    <property type="match status" value="1"/>
</dbReference>
<dbReference type="GO" id="GO:0006516">
    <property type="term" value="P:glycoprotein catabolic process"/>
    <property type="evidence" value="ECO:0007669"/>
    <property type="project" value="TreeGrafter"/>
</dbReference>
<dbReference type="InterPro" id="IPR054593">
    <property type="entry name" value="Beta-mannosidase-like_N2"/>
</dbReference>
<keyword evidence="18" id="KW-1185">Reference proteome</keyword>
<dbReference type="SUPFAM" id="SSF49303">
    <property type="entry name" value="beta-Galactosidase/glucuronidase domain"/>
    <property type="match status" value="2"/>
</dbReference>
<reference evidence="17 18" key="1">
    <citation type="submission" date="2020-07" db="EMBL/GenBank/DDBJ databases">
        <title>Vallitalea guaymasensis genome.</title>
        <authorList>
            <person name="Postec A."/>
        </authorList>
    </citation>
    <scope>NUCLEOTIDE SEQUENCE [LARGE SCALE GENOMIC DNA]</scope>
    <source>
        <strain evidence="17 18">Ra1766G1</strain>
    </source>
</reference>
<proteinExistence type="inferred from homology"/>
<organism evidence="17 18">
    <name type="scientific">Vallitalea guaymasensis</name>
    <dbReference type="NCBI Taxonomy" id="1185412"/>
    <lineage>
        <taxon>Bacteria</taxon>
        <taxon>Bacillati</taxon>
        <taxon>Bacillota</taxon>
        <taxon>Clostridia</taxon>
        <taxon>Lachnospirales</taxon>
        <taxon>Vallitaleaceae</taxon>
        <taxon>Vallitalea</taxon>
    </lineage>
</organism>
<comment type="catalytic activity">
    <reaction evidence="1">
        <text>Hydrolysis of terminal, non-reducing beta-D-mannose residues in beta-D-mannosides.</text>
        <dbReference type="EC" id="3.2.1.25"/>
    </reaction>
</comment>
<keyword evidence="7 17" id="KW-0378">Hydrolase</keyword>
<dbReference type="InterPro" id="IPR006102">
    <property type="entry name" value="Ig-like_GH2"/>
</dbReference>
<comment type="pathway">
    <text evidence="3">Glycan metabolism; N-glycan degradation.</text>
</comment>
<feature type="domain" description="Mannosidase Ig/CBM-like" evidence="15">
    <location>
        <begin position="643"/>
        <end position="732"/>
    </location>
</feature>
<feature type="domain" description="Beta-mannosidase Ig-fold" evidence="14">
    <location>
        <begin position="737"/>
        <end position="818"/>
    </location>
</feature>
<dbReference type="EC" id="3.2.1.25" evidence="5"/>
<evidence type="ECO:0000256" key="5">
    <source>
        <dbReference type="ARBA" id="ARBA00012754"/>
    </source>
</evidence>
<evidence type="ECO:0000313" key="18">
    <source>
        <dbReference type="Proteomes" id="UP000677305"/>
    </source>
</evidence>
<dbReference type="SUPFAM" id="SSF51445">
    <property type="entry name" value="(Trans)glycosidases"/>
    <property type="match status" value="1"/>
</dbReference>
<dbReference type="AlphaFoldDB" id="A0A8J8M904"/>
<evidence type="ECO:0000256" key="1">
    <source>
        <dbReference type="ARBA" id="ARBA00000829"/>
    </source>
</evidence>
<dbReference type="Pfam" id="PF22666">
    <property type="entry name" value="Glyco_hydro_2_N2"/>
    <property type="match status" value="1"/>
</dbReference>
<evidence type="ECO:0000259" key="13">
    <source>
        <dbReference type="Pfam" id="PF00703"/>
    </source>
</evidence>
<evidence type="ECO:0000259" key="14">
    <source>
        <dbReference type="Pfam" id="PF17753"/>
    </source>
</evidence>
<dbReference type="GO" id="GO:0005975">
    <property type="term" value="P:carbohydrate metabolic process"/>
    <property type="evidence" value="ECO:0007669"/>
    <property type="project" value="InterPro"/>
</dbReference>
<evidence type="ECO:0000313" key="17">
    <source>
        <dbReference type="EMBL" id="QUH28340.1"/>
    </source>
</evidence>
<dbReference type="InterPro" id="IPR041447">
    <property type="entry name" value="Mannosidase_ig"/>
</dbReference>
<evidence type="ECO:0000256" key="10">
    <source>
        <dbReference type="ARBA" id="ARBA00038429"/>
    </source>
</evidence>
<evidence type="ECO:0000256" key="8">
    <source>
        <dbReference type="ARBA" id="ARBA00023180"/>
    </source>
</evidence>
<dbReference type="FunFam" id="3.20.20.80:FF:000050">
    <property type="entry name" value="Beta-mannosidase B"/>
    <property type="match status" value="1"/>
</dbReference>
<accession>A0A8J8M904</accession>
<evidence type="ECO:0000256" key="3">
    <source>
        <dbReference type="ARBA" id="ARBA00004740"/>
    </source>
</evidence>
<dbReference type="Gene3D" id="2.60.40.10">
    <property type="entry name" value="Immunoglobulins"/>
    <property type="match status" value="2"/>
</dbReference>
<evidence type="ECO:0000256" key="2">
    <source>
        <dbReference type="ARBA" id="ARBA00004613"/>
    </source>
</evidence>
<evidence type="ECO:0000256" key="7">
    <source>
        <dbReference type="ARBA" id="ARBA00022801"/>
    </source>
</evidence>
<keyword evidence="9" id="KW-0326">Glycosidase</keyword>
<dbReference type="KEGG" id="vgu:HYG85_05170"/>
<evidence type="ECO:0000256" key="11">
    <source>
        <dbReference type="ARBA" id="ARBA00041069"/>
    </source>
</evidence>
<gene>
    <name evidence="17" type="ORF">HYG85_05170</name>
</gene>
<evidence type="ECO:0000256" key="9">
    <source>
        <dbReference type="ARBA" id="ARBA00023295"/>
    </source>
</evidence>
<evidence type="ECO:0000256" key="4">
    <source>
        <dbReference type="ARBA" id="ARBA00011738"/>
    </source>
</evidence>
<dbReference type="InterPro" id="IPR013783">
    <property type="entry name" value="Ig-like_fold"/>
</dbReference>
<dbReference type="GO" id="GO:0005576">
    <property type="term" value="C:extracellular region"/>
    <property type="evidence" value="ECO:0007669"/>
    <property type="project" value="UniProtKB-SubCell"/>
</dbReference>
<comment type="similarity">
    <text evidence="10">Belongs to the glycosyl hydrolase 2 family. Beta-mannosidase B subfamily.</text>
</comment>
<dbReference type="Proteomes" id="UP000677305">
    <property type="component" value="Chromosome"/>
</dbReference>
<keyword evidence="8" id="KW-0325">Glycoprotein</keyword>
<dbReference type="Gene3D" id="3.20.20.80">
    <property type="entry name" value="Glycosidases"/>
    <property type="match status" value="1"/>
</dbReference>
<dbReference type="Pfam" id="PF00703">
    <property type="entry name" value="Glyco_hydro_2"/>
    <property type="match status" value="1"/>
</dbReference>
<dbReference type="Gene3D" id="2.60.120.260">
    <property type="entry name" value="Galactose-binding domain-like"/>
    <property type="match status" value="1"/>
</dbReference>
<dbReference type="RefSeq" id="WP_212692582.1">
    <property type="nucleotide sequence ID" value="NZ_CP058561.1"/>
</dbReference>
<dbReference type="InterPro" id="IPR041625">
    <property type="entry name" value="Beta-mannosidase_Ig"/>
</dbReference>